<accession>A0A0H5QPZ4</accession>
<feature type="transmembrane region" description="Helical" evidence="1">
    <location>
        <begin position="213"/>
        <end position="234"/>
    </location>
</feature>
<keyword evidence="1" id="KW-0812">Transmembrane</keyword>
<dbReference type="AlphaFoldDB" id="A0A0H5QPZ4"/>
<feature type="transmembrane region" description="Helical" evidence="1">
    <location>
        <begin position="87"/>
        <end position="108"/>
    </location>
</feature>
<reference evidence="2" key="1">
    <citation type="submission" date="2015-04" db="EMBL/GenBank/DDBJ databases">
        <title>The genome sequence of the plant pathogenic Rhizarian Plasmodiophora brassicae reveals insights in its biotrophic life cycle and the origin of chitin synthesis.</title>
        <authorList>
            <person name="Schwelm A."/>
            <person name="Fogelqvist J."/>
            <person name="Knaust A."/>
            <person name="Julke S."/>
            <person name="Lilja T."/>
            <person name="Dhandapani V."/>
            <person name="Bonilla-Rosso G."/>
            <person name="Karlsson M."/>
            <person name="Shevchenko A."/>
            <person name="Choi S.R."/>
            <person name="Kim H.G."/>
            <person name="Park J.Y."/>
            <person name="Lim Y.P."/>
            <person name="Ludwig-Muller J."/>
            <person name="Dixelius C."/>
        </authorList>
    </citation>
    <scope>NUCLEOTIDE SEQUENCE</scope>
    <source>
        <tissue evidence="2">Potato root galls</tissue>
    </source>
</reference>
<dbReference type="EMBL" id="HACM01003671">
    <property type="protein sequence ID" value="CRZ04113.1"/>
    <property type="molecule type" value="Transcribed_RNA"/>
</dbReference>
<keyword evidence="1" id="KW-1133">Transmembrane helix</keyword>
<feature type="transmembrane region" description="Helical" evidence="1">
    <location>
        <begin position="39"/>
        <end position="57"/>
    </location>
</feature>
<feature type="transmembrane region" description="Helical" evidence="1">
    <location>
        <begin position="169"/>
        <end position="187"/>
    </location>
</feature>
<feature type="transmembrane region" description="Helical" evidence="1">
    <location>
        <begin position="12"/>
        <end position="32"/>
    </location>
</feature>
<name>A0A0H5QPZ4_9EUKA</name>
<proteinExistence type="predicted"/>
<evidence type="ECO:0000313" key="2">
    <source>
        <dbReference type="EMBL" id="CRZ04113.1"/>
    </source>
</evidence>
<sequence length="302" mass="34845">MATVSNATGEVTAAIVNVAAAPLLAVTGSILVKLEIMINFLQMYSLVYAINLNIPWPKLWIDLSFYVVFFSFDIDLVFSFKLSSLAVLKFFVIMALPLIFILFYLLGASLDVETFRRRFVTNWSNTKFKAWCVLVSWFLISFGSSMALYQSNIQRVQNLKMTDGNFNGLMVQMMSPMLAILAIWYFIAWRFRANCVDVAPEDFLRWWYKGNYMIRRISLFSITVLFLPVARVIMQQFQVQKHTTHRFLFLVVASSIPMTPLWHEFNAHLPLVLSPCCGQLFSAAMIILYYIPTVTVFLWSYI</sequence>
<protein>
    <submittedName>
        <fullName evidence="2">Uncharacterized protein</fullName>
    </submittedName>
</protein>
<organism evidence="2">
    <name type="scientific">Spongospora subterranea</name>
    <dbReference type="NCBI Taxonomy" id="70186"/>
    <lineage>
        <taxon>Eukaryota</taxon>
        <taxon>Sar</taxon>
        <taxon>Rhizaria</taxon>
        <taxon>Endomyxa</taxon>
        <taxon>Phytomyxea</taxon>
        <taxon>Plasmodiophorida</taxon>
        <taxon>Plasmodiophoridae</taxon>
        <taxon>Spongospora</taxon>
    </lineage>
</organism>
<dbReference type="EMBL" id="HACM01003674">
    <property type="protein sequence ID" value="CRZ04116.1"/>
    <property type="molecule type" value="Transcribed_RNA"/>
</dbReference>
<feature type="transmembrane region" description="Helical" evidence="1">
    <location>
        <begin position="283"/>
        <end position="301"/>
    </location>
</feature>
<keyword evidence="1" id="KW-0472">Membrane</keyword>
<evidence type="ECO:0000256" key="1">
    <source>
        <dbReference type="SAM" id="Phobius"/>
    </source>
</evidence>
<feature type="transmembrane region" description="Helical" evidence="1">
    <location>
        <begin position="128"/>
        <end position="149"/>
    </location>
</feature>